<gene>
    <name evidence="1" type="ORF">S01H4_60363</name>
</gene>
<dbReference type="PROSITE" id="PS51257">
    <property type="entry name" value="PROKAR_LIPOPROTEIN"/>
    <property type="match status" value="1"/>
</dbReference>
<organism evidence="1">
    <name type="scientific">marine sediment metagenome</name>
    <dbReference type="NCBI Taxonomy" id="412755"/>
    <lineage>
        <taxon>unclassified sequences</taxon>
        <taxon>metagenomes</taxon>
        <taxon>ecological metagenomes</taxon>
    </lineage>
</organism>
<feature type="non-terminal residue" evidence="1">
    <location>
        <position position="45"/>
    </location>
</feature>
<dbReference type="AlphaFoldDB" id="X1E5W4"/>
<dbReference type="EMBL" id="BART01035578">
    <property type="protein sequence ID" value="GAH15790.1"/>
    <property type="molecule type" value="Genomic_DNA"/>
</dbReference>
<comment type="caution">
    <text evidence="1">The sequence shown here is derived from an EMBL/GenBank/DDBJ whole genome shotgun (WGS) entry which is preliminary data.</text>
</comment>
<proteinExistence type="predicted"/>
<sequence length="45" mass="5110">MKLKYGASTLTVVIIVFVVMISCMSCYAEPAKECPEDLTVKFYWT</sequence>
<accession>X1E5W4</accession>
<evidence type="ECO:0000313" key="1">
    <source>
        <dbReference type="EMBL" id="GAH15790.1"/>
    </source>
</evidence>
<reference evidence="1" key="1">
    <citation type="journal article" date="2014" name="Front. Microbiol.">
        <title>High frequency of phylogenetically diverse reductive dehalogenase-homologous genes in deep subseafloor sedimentary metagenomes.</title>
        <authorList>
            <person name="Kawai M."/>
            <person name="Futagami T."/>
            <person name="Toyoda A."/>
            <person name="Takaki Y."/>
            <person name="Nishi S."/>
            <person name="Hori S."/>
            <person name="Arai W."/>
            <person name="Tsubouchi T."/>
            <person name="Morono Y."/>
            <person name="Uchiyama I."/>
            <person name="Ito T."/>
            <person name="Fujiyama A."/>
            <person name="Inagaki F."/>
            <person name="Takami H."/>
        </authorList>
    </citation>
    <scope>NUCLEOTIDE SEQUENCE</scope>
    <source>
        <strain evidence="1">Expedition CK06-06</strain>
    </source>
</reference>
<name>X1E5W4_9ZZZZ</name>
<protein>
    <submittedName>
        <fullName evidence="1">Uncharacterized protein</fullName>
    </submittedName>
</protein>